<name>M4QD55_9EUKA</name>
<dbReference type="Pfam" id="PF00005">
    <property type="entry name" value="ABC_tran"/>
    <property type="match status" value="1"/>
</dbReference>
<dbReference type="SUPFAM" id="SSF52540">
    <property type="entry name" value="P-loop containing nucleoside triphosphate hydrolases"/>
    <property type="match status" value="1"/>
</dbReference>
<dbReference type="GeneID" id="15333031"/>
<organism evidence="8">
    <name type="scientific">Jakoba bahamiensis</name>
    <dbReference type="NCBI Taxonomy" id="221721"/>
    <lineage>
        <taxon>Eukaryota</taxon>
        <taxon>Discoba</taxon>
        <taxon>Jakobida</taxon>
        <taxon>Histionina</taxon>
        <taxon>Jakobidae</taxon>
        <taxon>Jakoba</taxon>
    </lineage>
</organism>
<keyword evidence="2" id="KW-0547">Nucleotide-binding</keyword>
<evidence type="ECO:0000256" key="2">
    <source>
        <dbReference type="ARBA" id="ARBA00022741"/>
    </source>
</evidence>
<dbReference type="InterPro" id="IPR003439">
    <property type="entry name" value="ABC_transporter-like_ATP-bd"/>
</dbReference>
<evidence type="ECO:0000256" key="1">
    <source>
        <dbReference type="ARBA" id="ARBA00022448"/>
    </source>
</evidence>
<keyword evidence="6" id="KW-0472">Membrane</keyword>
<dbReference type="InterPro" id="IPR005895">
    <property type="entry name" value="ABC_transptr_haem_export_CcmA"/>
</dbReference>
<dbReference type="RefSeq" id="YP_007890626.1">
    <property type="nucleotide sequence ID" value="NC_021126.1"/>
</dbReference>
<dbReference type="GO" id="GO:0016887">
    <property type="term" value="F:ATP hydrolysis activity"/>
    <property type="evidence" value="ECO:0007669"/>
    <property type="project" value="InterPro"/>
</dbReference>
<gene>
    <name evidence="8" type="primary">ccmA</name>
</gene>
<keyword evidence="4 8" id="KW-0067">ATP-binding</keyword>
<reference evidence="8" key="2">
    <citation type="journal article" date="2013" name="Genome Biol. Evol.">
        <title>Strikingly bacteria-like and gene-rich mitochondrial genomes throughout jakobid protists.</title>
        <authorList>
            <person name="Burger G."/>
            <person name="Gray M.W."/>
            <person name="Forget L."/>
            <person name="Lang B.F."/>
        </authorList>
    </citation>
    <scope>NUCLEOTIDE SEQUENCE</scope>
    <source>
        <strain evidence="8">ATCC 50695</strain>
    </source>
</reference>
<dbReference type="Gene3D" id="3.40.50.300">
    <property type="entry name" value="P-loop containing nucleotide triphosphate hydrolases"/>
    <property type="match status" value="1"/>
</dbReference>
<keyword evidence="3" id="KW-0201">Cytochrome c-type biogenesis</keyword>
<protein>
    <submittedName>
        <fullName evidence="8">ABC transporter ATP-binding subunit</fullName>
    </submittedName>
</protein>
<evidence type="ECO:0000259" key="7">
    <source>
        <dbReference type="Pfam" id="PF00005"/>
    </source>
</evidence>
<keyword evidence="5" id="KW-1278">Translocase</keyword>
<evidence type="ECO:0000256" key="5">
    <source>
        <dbReference type="ARBA" id="ARBA00022967"/>
    </source>
</evidence>
<keyword evidence="8" id="KW-0496">Mitochondrion</keyword>
<evidence type="ECO:0000256" key="3">
    <source>
        <dbReference type="ARBA" id="ARBA00022748"/>
    </source>
</evidence>
<sequence length="206" mass="24256">MGIFFQMISITRIYNLSLLREDNLIFVLKNISKSFGDRGFICQILGNNGSGKTTILDLFCNQSVSYSGNFQIQRNQSLHTLPYNLDLYENMSVEDFVRYLLSLEGSSIFLSNSIVESILYEYSLLDYKHFDIDKLSLGQKRRLSFLKLRYLFRKFWILDEPFLGLDYNWEAYLESLIWSHRLQGGVIFISTHSKLQLRPDFFLYLT</sequence>
<dbReference type="GO" id="GO:0017004">
    <property type="term" value="P:cytochrome complex assembly"/>
    <property type="evidence" value="ECO:0007669"/>
    <property type="project" value="UniProtKB-KW"/>
</dbReference>
<evidence type="ECO:0000256" key="6">
    <source>
        <dbReference type="ARBA" id="ARBA00023136"/>
    </source>
</evidence>
<dbReference type="EMBL" id="KC353354">
    <property type="protein sequence ID" value="AGH24120.1"/>
    <property type="molecule type" value="Genomic_DNA"/>
</dbReference>
<dbReference type="InterPro" id="IPR027417">
    <property type="entry name" value="P-loop_NTPase"/>
</dbReference>
<accession>M4QD55</accession>
<dbReference type="PANTHER" id="PTHR43499">
    <property type="entry name" value="ABC TRANSPORTER I FAMILY MEMBER 1"/>
    <property type="match status" value="1"/>
</dbReference>
<dbReference type="GO" id="GO:0022857">
    <property type="term" value="F:transmembrane transporter activity"/>
    <property type="evidence" value="ECO:0007669"/>
    <property type="project" value="InterPro"/>
</dbReference>
<dbReference type="PANTHER" id="PTHR43499:SF1">
    <property type="entry name" value="ABC TRANSPORTER I FAMILY MEMBER 1"/>
    <property type="match status" value="1"/>
</dbReference>
<evidence type="ECO:0000313" key="8">
    <source>
        <dbReference type="EMBL" id="AGH24120.1"/>
    </source>
</evidence>
<geneLocation type="mitochondrion" evidence="8"/>
<proteinExistence type="predicted"/>
<feature type="domain" description="ABC transporter" evidence="7">
    <location>
        <begin position="38"/>
        <end position="162"/>
    </location>
</feature>
<evidence type="ECO:0000256" key="4">
    <source>
        <dbReference type="ARBA" id="ARBA00022840"/>
    </source>
</evidence>
<dbReference type="AlphaFoldDB" id="M4QD55"/>
<reference evidence="8" key="1">
    <citation type="journal article" date="2006" name="RNA">
        <title>Hybrid E. coli--Mitochondrial ribonuclease P RNAs are catalytically active.</title>
        <authorList>
            <person name="Seif E."/>
            <person name="Cadieux A."/>
            <person name="Lang B.F."/>
        </authorList>
    </citation>
    <scope>NUCLEOTIDE SEQUENCE</scope>
    <source>
        <strain evidence="8">ATCC 50695</strain>
    </source>
</reference>
<dbReference type="GO" id="GO:0005524">
    <property type="term" value="F:ATP binding"/>
    <property type="evidence" value="ECO:0007669"/>
    <property type="project" value="UniProtKB-KW"/>
</dbReference>
<keyword evidence="1" id="KW-0813">Transport</keyword>